<evidence type="ECO:0000256" key="2">
    <source>
        <dbReference type="ARBA" id="ARBA00010663"/>
    </source>
</evidence>
<feature type="compositionally biased region" description="Basic and acidic residues" evidence="12">
    <location>
        <begin position="855"/>
        <end position="872"/>
    </location>
</feature>
<evidence type="ECO:0000256" key="9">
    <source>
        <dbReference type="ARBA" id="ARBA00023180"/>
    </source>
</evidence>
<reference evidence="15" key="1">
    <citation type="submission" date="2020-05" db="UniProtKB">
        <authorList>
            <consortium name="EnsemblMetazoa"/>
        </authorList>
    </citation>
    <scope>IDENTIFICATION</scope>
    <source>
        <strain evidence="15">Yale</strain>
    </source>
</reference>
<dbReference type="PANTHER" id="PTHR24248">
    <property type="entry name" value="ADRENERGIC RECEPTOR-RELATED G-PROTEIN COUPLED RECEPTOR"/>
    <property type="match status" value="1"/>
</dbReference>
<dbReference type="PhylomeDB" id="A0A1B0FQI0"/>
<evidence type="ECO:0000256" key="3">
    <source>
        <dbReference type="ARBA" id="ARBA00022475"/>
    </source>
</evidence>
<dbReference type="PANTHER" id="PTHR24248:SF174">
    <property type="entry name" value="TYRAMINE_OCTOPAMINE RECEPTOR"/>
    <property type="match status" value="1"/>
</dbReference>
<keyword evidence="9" id="KW-0325">Glycoprotein</keyword>
<feature type="compositionally biased region" description="Low complexity" evidence="12">
    <location>
        <begin position="799"/>
        <end position="817"/>
    </location>
</feature>
<organism evidence="15 16">
    <name type="scientific">Glossina morsitans morsitans</name>
    <name type="common">Savannah tsetse fly</name>
    <dbReference type="NCBI Taxonomy" id="37546"/>
    <lineage>
        <taxon>Eukaryota</taxon>
        <taxon>Metazoa</taxon>
        <taxon>Ecdysozoa</taxon>
        <taxon>Arthropoda</taxon>
        <taxon>Hexapoda</taxon>
        <taxon>Insecta</taxon>
        <taxon>Pterygota</taxon>
        <taxon>Neoptera</taxon>
        <taxon>Endopterygota</taxon>
        <taxon>Diptera</taxon>
        <taxon>Brachycera</taxon>
        <taxon>Muscomorpha</taxon>
        <taxon>Hippoboscoidea</taxon>
        <taxon>Glossinidae</taxon>
        <taxon>Glossina</taxon>
    </lineage>
</organism>
<name>A0A1B0FQI0_GLOMM</name>
<accession>A0A1B0FQI0</accession>
<feature type="region of interest" description="Disordered" evidence="12">
    <location>
        <begin position="759"/>
        <end position="822"/>
    </location>
</feature>
<dbReference type="PRINTS" id="PR00237">
    <property type="entry name" value="GPCRRHODOPSN"/>
</dbReference>
<evidence type="ECO:0000313" key="15">
    <source>
        <dbReference type="EnsemblMetazoa" id="GMOY006177-PA"/>
    </source>
</evidence>
<feature type="region of interest" description="Disordered" evidence="12">
    <location>
        <begin position="1066"/>
        <end position="1090"/>
    </location>
</feature>
<dbReference type="STRING" id="37546.A0A1B0FQI0"/>
<feature type="transmembrane region" description="Helical" evidence="13">
    <location>
        <begin position="401"/>
        <end position="422"/>
    </location>
</feature>
<evidence type="ECO:0000256" key="8">
    <source>
        <dbReference type="ARBA" id="ARBA00023170"/>
    </source>
</evidence>
<comment type="subcellular location">
    <subcellularLocation>
        <location evidence="1">Cell membrane</location>
        <topology evidence="1">Multi-pass membrane protein</topology>
    </subcellularLocation>
</comment>
<evidence type="ECO:0000313" key="16">
    <source>
        <dbReference type="Proteomes" id="UP000092444"/>
    </source>
</evidence>
<dbReference type="GO" id="GO:0004930">
    <property type="term" value="F:G protein-coupled receptor activity"/>
    <property type="evidence" value="ECO:0007669"/>
    <property type="project" value="UniProtKB-KW"/>
</dbReference>
<evidence type="ECO:0000256" key="7">
    <source>
        <dbReference type="ARBA" id="ARBA00023136"/>
    </source>
</evidence>
<feature type="transmembrane region" description="Helical" evidence="13">
    <location>
        <begin position="58"/>
        <end position="83"/>
    </location>
</feature>
<comment type="similarity">
    <text evidence="2 11">Belongs to the G-protein coupled receptor 1 family.</text>
</comment>
<dbReference type="VEuPathDB" id="VectorBase:GMOY006177"/>
<dbReference type="EMBL" id="CCAG010022087">
    <property type="status" value="NOT_ANNOTATED_CDS"/>
    <property type="molecule type" value="Genomic_DNA"/>
</dbReference>
<feature type="region of interest" description="Disordered" evidence="12">
    <location>
        <begin position="271"/>
        <end position="303"/>
    </location>
</feature>
<dbReference type="SUPFAM" id="SSF81321">
    <property type="entry name" value="Family A G protein-coupled receptor-like"/>
    <property type="match status" value="3"/>
</dbReference>
<keyword evidence="6 11" id="KW-0297">G-protein coupled receptor</keyword>
<feature type="transmembrane region" description="Helical" evidence="13">
    <location>
        <begin position="997"/>
        <end position="1019"/>
    </location>
</feature>
<feature type="transmembrane region" description="Helical" evidence="13">
    <location>
        <begin position="688"/>
        <end position="710"/>
    </location>
</feature>
<evidence type="ECO:0000256" key="13">
    <source>
        <dbReference type="SAM" id="Phobius"/>
    </source>
</evidence>
<feature type="region of interest" description="Disordered" evidence="12">
    <location>
        <begin position="190"/>
        <end position="214"/>
    </location>
</feature>
<dbReference type="InterPro" id="IPR017452">
    <property type="entry name" value="GPCR_Rhodpsn_7TM"/>
</dbReference>
<dbReference type="SMART" id="SM01381">
    <property type="entry name" value="7TM_GPCR_Srsx"/>
    <property type="match status" value="1"/>
</dbReference>
<keyword evidence="16" id="KW-1185">Reference proteome</keyword>
<feature type="transmembrane region" description="Helical" evidence="13">
    <location>
        <begin position="964"/>
        <end position="985"/>
    </location>
</feature>
<feature type="transmembrane region" description="Helical" evidence="13">
    <location>
        <begin position="137"/>
        <end position="159"/>
    </location>
</feature>
<feature type="transmembrane region" description="Helical" evidence="13">
    <location>
        <begin position="21"/>
        <end position="46"/>
    </location>
</feature>
<evidence type="ECO:0000256" key="5">
    <source>
        <dbReference type="ARBA" id="ARBA00022989"/>
    </source>
</evidence>
<dbReference type="PROSITE" id="PS50262">
    <property type="entry name" value="G_PROTEIN_RECEP_F1_2"/>
    <property type="match status" value="2"/>
</dbReference>
<evidence type="ECO:0000259" key="14">
    <source>
        <dbReference type="PROSITE" id="PS50262"/>
    </source>
</evidence>
<feature type="transmembrane region" description="Helical" evidence="13">
    <location>
        <begin position="95"/>
        <end position="116"/>
    </location>
</feature>
<feature type="domain" description="G-protein coupled receptors family 1 profile" evidence="14">
    <location>
        <begin position="937"/>
        <end position="1016"/>
    </location>
</feature>
<feature type="domain" description="G-protein coupled receptors family 1 profile" evidence="14">
    <location>
        <begin position="37"/>
        <end position="707"/>
    </location>
</feature>
<keyword evidence="8 11" id="KW-0675">Receptor</keyword>
<dbReference type="FunFam" id="1.20.1070.10:FF:000369">
    <property type="entry name" value="octopamine receptor Oamb isoform X1"/>
    <property type="match status" value="1"/>
</dbReference>
<keyword evidence="10 11" id="KW-0807">Transducer</keyword>
<dbReference type="GO" id="GO:0005886">
    <property type="term" value="C:plasma membrane"/>
    <property type="evidence" value="ECO:0007669"/>
    <property type="project" value="UniProtKB-SubCell"/>
</dbReference>
<feature type="transmembrane region" description="Helical" evidence="13">
    <location>
        <begin position="655"/>
        <end position="676"/>
    </location>
</feature>
<sequence>MNETECEDLIKSVKWTEPSNLISLAILEFINVLVIGGNLLVIAAVFCSNKLRSVTNFFIVNLAVADLLVGLAVLPFSATWEVFKVWIFGDVWCRIWLAVDVWMCTASILNLCAISLDRYVAVTRPVTYPSIMSTKRAKSLIAGIWVLSFVICFPPLVGWKDEKPLAQPITYTRGNYTLYYATSSTKATTTTTTTASTTSRTSPITSPSLSLTSPSLSSFADWSAKTAEQKLKLRQQNTYAASTAHNLPPTPVKASVYNDFSPYDPYHAHLSNNKNTSTSNNAMNNYDNNNNDDDDDDGISDDVDASVGIEDVYALTPDAQENILYNNRPSLSSSTLLYDDSGMDDTTLVSSSKSKLKETQRETDRETATATAPVTATATATTTTLALPCPWKCELTNDRGYVLYSALGSFYIPMFVMLFFYWRIYRAAVRTTRAINQGFKTTKGGHESHTNRPDETQLVLRIHRGRPCTTTQRTPLSMHSMSSMLSVNSNGDDTLYGLQHSQLQQQSSSNLILPKRATSMRLTKQKHEKVAVKVSFPSSENMMEAGNERTMTAPTFKALTVHEGVAASSTMQKALSLTNGQRGSFKSSLCDIGETTFNNEAFTSTDTSTMALNHQRDDVEIVRDSSQKQDKKQRGKRSVRFQVKRFKVETKAAKTLAIIVGGFIFCWLPFFTMYLIRAFCDHCIPATLFSVLFWLGYCNSAINPVIYALFSHEFRIAFKRIVCRCVCTRSGFRASENFQMIAARALMAPATFHKTISGCSDDGEGDGDGDGSKGVGTRFDEQRLTLRIHRGRGSTALDSTHSNGSTYSTSTTTGTPSPERLSKYSTRRYHPNHDKIKISVSYPSSDNIAAMNTTSHDHHEQSKTQRHEREQRTPSTCSGNMLYAVHYSSTNGRNMTESQLYSSHQSSNYYLQVGKAMPDMLRRPSVVNDQSSQLGNIRNNKKMGKRNIKAQVKRFRMETKAAKTLAIIVGLFIFCWLPFFTMYIIRSFCEDCIDPLLFSVIFWLGYCNSAVNPMIYALFSKDFRFAFKRIICRCFCLRKSLNLKSSRRGSDLSAIRIGGIRTPSITPSAAAHSLDDESELQHSELSSDPR</sequence>
<dbReference type="AlphaFoldDB" id="A0A1B0FQI0"/>
<feature type="compositionally biased region" description="Basic and acidic residues" evidence="12">
    <location>
        <begin position="355"/>
        <end position="367"/>
    </location>
</feature>
<keyword evidence="3" id="KW-1003">Cell membrane</keyword>
<evidence type="ECO:0000256" key="10">
    <source>
        <dbReference type="ARBA" id="ARBA00023224"/>
    </source>
</evidence>
<feature type="compositionally biased region" description="Acidic residues" evidence="12">
    <location>
        <begin position="290"/>
        <end position="303"/>
    </location>
</feature>
<dbReference type="InterPro" id="IPR000276">
    <property type="entry name" value="GPCR_Rhodpsn"/>
</dbReference>
<dbReference type="Gene3D" id="1.20.1070.10">
    <property type="entry name" value="Rhodopsin 7-helix transmembrane proteins"/>
    <property type="match status" value="4"/>
</dbReference>
<dbReference type="PROSITE" id="PS00237">
    <property type="entry name" value="G_PROTEIN_RECEP_F1_1"/>
    <property type="match status" value="1"/>
</dbReference>
<proteinExistence type="inferred from homology"/>
<evidence type="ECO:0000256" key="11">
    <source>
        <dbReference type="RuleBase" id="RU000688"/>
    </source>
</evidence>
<evidence type="ECO:0000256" key="1">
    <source>
        <dbReference type="ARBA" id="ARBA00004651"/>
    </source>
</evidence>
<feature type="compositionally biased region" description="Basic and acidic residues" evidence="12">
    <location>
        <begin position="1073"/>
        <end position="1090"/>
    </location>
</feature>
<feature type="region of interest" description="Disordered" evidence="12">
    <location>
        <begin position="346"/>
        <end position="372"/>
    </location>
</feature>
<keyword evidence="5 13" id="KW-1133">Transmembrane helix</keyword>
<feature type="region of interest" description="Disordered" evidence="12">
    <location>
        <begin position="853"/>
        <end position="876"/>
    </location>
</feature>
<dbReference type="Proteomes" id="UP000092444">
    <property type="component" value="Unassembled WGS sequence"/>
</dbReference>
<evidence type="ECO:0000256" key="4">
    <source>
        <dbReference type="ARBA" id="ARBA00022692"/>
    </source>
</evidence>
<keyword evidence="7 13" id="KW-0472">Membrane</keyword>
<feature type="compositionally biased region" description="Low complexity" evidence="12">
    <location>
        <begin position="271"/>
        <end position="289"/>
    </location>
</feature>
<dbReference type="Pfam" id="PF00001">
    <property type="entry name" value="7tm_1"/>
    <property type="match status" value="3"/>
</dbReference>
<keyword evidence="4 11" id="KW-0812">Transmembrane</keyword>
<protein>
    <recommendedName>
        <fullName evidence="14">G-protein coupled receptors family 1 profile domain-containing protein</fullName>
    </recommendedName>
</protein>
<dbReference type="EnsemblMetazoa" id="GMOY006177-RA">
    <property type="protein sequence ID" value="GMOY006177-PA"/>
    <property type="gene ID" value="GMOY006177"/>
</dbReference>
<evidence type="ECO:0000256" key="6">
    <source>
        <dbReference type="ARBA" id="ARBA00023040"/>
    </source>
</evidence>
<evidence type="ECO:0000256" key="12">
    <source>
        <dbReference type="SAM" id="MobiDB-lite"/>
    </source>
</evidence>